<reference evidence="2 3" key="1">
    <citation type="journal article" date="2017" name="Poromechanics V (2013)">
        <title>Genomic Characterization of the Arsenic-Tolerant Actinobacterium, &lt;i&gt;Rhodococcus erythropolis&lt;/i&gt; S43.</title>
        <authorList>
            <person name="Retamal-Morales G."/>
            <person name="Mehnert M."/>
            <person name="Schwabe R."/>
            <person name="Tischler D."/>
            <person name="Schloemann M."/>
            <person name="Levican G.J."/>
        </authorList>
    </citation>
    <scope>NUCLEOTIDE SEQUENCE [LARGE SCALE GENOMIC DNA]</scope>
    <source>
        <strain evidence="2 3">S43</strain>
    </source>
</reference>
<dbReference type="Gene3D" id="3.40.50.1390">
    <property type="entry name" value="Resolvase, N-terminal catalytic domain"/>
    <property type="match status" value="1"/>
</dbReference>
<proteinExistence type="predicted"/>
<feature type="domain" description="Resolvase/invertase-type recombinase catalytic" evidence="1">
    <location>
        <begin position="1"/>
        <end position="82"/>
    </location>
</feature>
<dbReference type="SUPFAM" id="SSF53041">
    <property type="entry name" value="Resolvase-like"/>
    <property type="match status" value="1"/>
</dbReference>
<dbReference type="Pfam" id="PF00239">
    <property type="entry name" value="Resolvase"/>
    <property type="match status" value="1"/>
</dbReference>
<evidence type="ECO:0000313" key="3">
    <source>
        <dbReference type="Proteomes" id="UP000325576"/>
    </source>
</evidence>
<evidence type="ECO:0000313" key="2">
    <source>
        <dbReference type="EMBL" id="KAB2583430.1"/>
    </source>
</evidence>
<comment type="caution">
    <text evidence="2">The sequence shown here is derived from an EMBL/GenBank/DDBJ whole genome shotgun (WGS) entry which is preliminary data.</text>
</comment>
<evidence type="ECO:0000259" key="1">
    <source>
        <dbReference type="PROSITE" id="PS51736"/>
    </source>
</evidence>
<dbReference type="Proteomes" id="UP000325576">
    <property type="component" value="Unassembled WGS sequence"/>
</dbReference>
<name>A0A5N5E138_RHOER</name>
<accession>A0A5N5E138</accession>
<sequence>MDHSGGAKASSPQLDAVTARLRVGDTLTITRLDRLGRSVLHLITLRGKSRERGIELKVLAQGIDTSSERAMFGMLSVRAVSV</sequence>
<dbReference type="GO" id="GO:0003677">
    <property type="term" value="F:DNA binding"/>
    <property type="evidence" value="ECO:0007669"/>
    <property type="project" value="InterPro"/>
</dbReference>
<gene>
    <name evidence="2" type="ORF">BS297_20725</name>
</gene>
<dbReference type="InterPro" id="IPR036162">
    <property type="entry name" value="Resolvase-like_N_sf"/>
</dbReference>
<dbReference type="EMBL" id="MRBO01000557">
    <property type="protein sequence ID" value="KAB2583430.1"/>
    <property type="molecule type" value="Genomic_DNA"/>
</dbReference>
<dbReference type="GO" id="GO:0000150">
    <property type="term" value="F:DNA strand exchange activity"/>
    <property type="evidence" value="ECO:0007669"/>
    <property type="project" value="InterPro"/>
</dbReference>
<organism evidence="2 3">
    <name type="scientific">Rhodococcus erythropolis</name>
    <name type="common">Arthrobacter picolinophilus</name>
    <dbReference type="NCBI Taxonomy" id="1833"/>
    <lineage>
        <taxon>Bacteria</taxon>
        <taxon>Bacillati</taxon>
        <taxon>Actinomycetota</taxon>
        <taxon>Actinomycetes</taxon>
        <taxon>Mycobacteriales</taxon>
        <taxon>Nocardiaceae</taxon>
        <taxon>Rhodococcus</taxon>
        <taxon>Rhodococcus erythropolis group</taxon>
    </lineage>
</organism>
<dbReference type="InterPro" id="IPR006119">
    <property type="entry name" value="Resolv_N"/>
</dbReference>
<dbReference type="AlphaFoldDB" id="A0A5N5E138"/>
<protein>
    <recommendedName>
        <fullName evidence="1">Resolvase/invertase-type recombinase catalytic domain-containing protein</fullName>
    </recommendedName>
</protein>
<dbReference type="PROSITE" id="PS51736">
    <property type="entry name" value="RECOMBINASES_3"/>
    <property type="match status" value="1"/>
</dbReference>